<evidence type="ECO:0000256" key="1">
    <source>
        <dbReference type="ARBA" id="ARBA00001911"/>
    </source>
</evidence>
<dbReference type="InterPro" id="IPR036291">
    <property type="entry name" value="NAD(P)-bd_dom_sf"/>
</dbReference>
<dbReference type="PANTHER" id="PTHR43000">
    <property type="entry name" value="DTDP-D-GLUCOSE 4,6-DEHYDRATASE-RELATED"/>
    <property type="match status" value="1"/>
</dbReference>
<organism evidence="5">
    <name type="scientific">viral metagenome</name>
    <dbReference type="NCBI Taxonomy" id="1070528"/>
    <lineage>
        <taxon>unclassified sequences</taxon>
        <taxon>metagenomes</taxon>
        <taxon>organismal metagenomes</taxon>
    </lineage>
</organism>
<sequence length="342" mass="38817">MNVLVTGGAGFIGSHFIDRIIGKVDSLVCVDKLTYAGNMKNLTEASGKDFFKFYHQGIESMLIPTILDIHKIDCIVNFAAETHVDRSIQDPSAFLYSDILGTFNLAFHALKYKVKRFIHISTDEVYGSIEKGEATEEYPLKPTSPYSSSKACADLLLQSYQKTYGLPLIIVRPCNNYGPRQYPEKLIPITITRILQGKKAILHGEGKEVREWIYVEDCVRAIEKIMTDGKAGEIYNVGSGERCENRNIIANIVDVLHPGIDAVASGRWQEFMKQYPNRPGNDFRYAINCSKLGQLCGHSVQKLWTFHEGIRETIRWYKDNLDWWSDVNIEANIYKDGDGYLR</sequence>
<dbReference type="EMBL" id="MT143279">
    <property type="protein sequence ID" value="QJA95025.1"/>
    <property type="molecule type" value="Genomic_DNA"/>
</dbReference>
<name>A0A6M3LR12_9ZZZZ</name>
<dbReference type="Pfam" id="PF16363">
    <property type="entry name" value="GDP_Man_Dehyd"/>
    <property type="match status" value="1"/>
</dbReference>
<feature type="domain" description="NAD(P)-binding" evidence="4">
    <location>
        <begin position="4"/>
        <end position="313"/>
    </location>
</feature>
<dbReference type="InterPro" id="IPR016040">
    <property type="entry name" value="NAD(P)-bd_dom"/>
</dbReference>
<accession>A0A6M3LR12</accession>
<dbReference type="SUPFAM" id="SSF51735">
    <property type="entry name" value="NAD(P)-binding Rossmann-fold domains"/>
    <property type="match status" value="1"/>
</dbReference>
<keyword evidence="2" id="KW-0520">NAD</keyword>
<dbReference type="Gene3D" id="3.40.50.720">
    <property type="entry name" value="NAD(P)-binding Rossmann-like Domain"/>
    <property type="match status" value="1"/>
</dbReference>
<evidence type="ECO:0000259" key="4">
    <source>
        <dbReference type="Pfam" id="PF16363"/>
    </source>
</evidence>
<keyword evidence="3" id="KW-0456">Lyase</keyword>
<protein>
    <submittedName>
        <fullName evidence="5">Putative GDP-mannose 4,6-dehydratase</fullName>
    </submittedName>
</protein>
<dbReference type="Gene3D" id="3.90.25.10">
    <property type="entry name" value="UDP-galactose 4-epimerase, domain 1"/>
    <property type="match status" value="1"/>
</dbReference>
<dbReference type="AlphaFoldDB" id="A0A6M3LR12"/>
<dbReference type="GO" id="GO:0008460">
    <property type="term" value="F:dTDP-glucose 4,6-dehydratase activity"/>
    <property type="evidence" value="ECO:0007669"/>
    <property type="project" value="InterPro"/>
</dbReference>
<dbReference type="CDD" id="cd05246">
    <property type="entry name" value="dTDP_GD_SDR_e"/>
    <property type="match status" value="1"/>
</dbReference>
<comment type="cofactor">
    <cofactor evidence="1">
        <name>NAD(+)</name>
        <dbReference type="ChEBI" id="CHEBI:57540"/>
    </cofactor>
</comment>
<evidence type="ECO:0000256" key="2">
    <source>
        <dbReference type="ARBA" id="ARBA00023027"/>
    </source>
</evidence>
<evidence type="ECO:0000256" key="3">
    <source>
        <dbReference type="ARBA" id="ARBA00023239"/>
    </source>
</evidence>
<proteinExistence type="predicted"/>
<gene>
    <name evidence="5" type="ORF">MM415B03682_0012</name>
</gene>
<dbReference type="InterPro" id="IPR005888">
    <property type="entry name" value="dTDP_Gluc_deHydtase"/>
</dbReference>
<evidence type="ECO:0000313" key="5">
    <source>
        <dbReference type="EMBL" id="QJA95025.1"/>
    </source>
</evidence>
<dbReference type="GO" id="GO:0009225">
    <property type="term" value="P:nucleotide-sugar metabolic process"/>
    <property type="evidence" value="ECO:0007669"/>
    <property type="project" value="InterPro"/>
</dbReference>
<reference evidence="5" key="1">
    <citation type="submission" date="2020-03" db="EMBL/GenBank/DDBJ databases">
        <title>The deep terrestrial virosphere.</title>
        <authorList>
            <person name="Holmfeldt K."/>
            <person name="Nilsson E."/>
            <person name="Simone D."/>
            <person name="Lopez-Fernandez M."/>
            <person name="Wu X."/>
            <person name="de Brujin I."/>
            <person name="Lundin D."/>
            <person name="Andersson A."/>
            <person name="Bertilsson S."/>
            <person name="Dopson M."/>
        </authorList>
    </citation>
    <scope>NUCLEOTIDE SEQUENCE</scope>
    <source>
        <strain evidence="5">MM415B03682</strain>
    </source>
</reference>